<dbReference type="EMBL" id="CDOK01000165">
    <property type="protein sequence ID" value="CEN52507.1"/>
    <property type="molecule type" value="Genomic_DNA"/>
</dbReference>
<evidence type="ECO:0000313" key="2">
    <source>
        <dbReference type="Proteomes" id="UP000039370"/>
    </source>
</evidence>
<protein>
    <submittedName>
        <fullName evidence="1">Uncharacterized protein</fullName>
    </submittedName>
</protein>
<dbReference type="Proteomes" id="UP000039370">
    <property type="component" value="Unassembled WGS sequence"/>
</dbReference>
<reference evidence="2" key="1">
    <citation type="submission" date="2015-01" db="EMBL/GenBank/DDBJ databases">
        <authorList>
            <person name="MANFREDI Pablo"/>
        </authorList>
    </citation>
    <scope>NUCLEOTIDE SEQUENCE [LARGE SCALE GENOMIC DNA]</scope>
    <source>
        <strain evidence="2">Cc11</strain>
    </source>
</reference>
<accession>A0A0B7IR55</accession>
<organism evidence="1 2">
    <name type="scientific">Capnocytophaga canimorsus</name>
    <dbReference type="NCBI Taxonomy" id="28188"/>
    <lineage>
        <taxon>Bacteria</taxon>
        <taxon>Pseudomonadati</taxon>
        <taxon>Bacteroidota</taxon>
        <taxon>Flavobacteriia</taxon>
        <taxon>Flavobacteriales</taxon>
        <taxon>Flavobacteriaceae</taxon>
        <taxon>Capnocytophaga</taxon>
    </lineage>
</organism>
<gene>
    <name evidence="1" type="ORF">CCAN11_2470019</name>
</gene>
<dbReference type="AlphaFoldDB" id="A0A0B7IR55"/>
<evidence type="ECO:0000313" key="1">
    <source>
        <dbReference type="EMBL" id="CEN52507.1"/>
    </source>
</evidence>
<sequence length="106" mass="12264">MMVALKCNSKSSDIKAYDYKIKNINLKIDNKNPLYNTYLEVGDVDLGVYKINDFNLINTTIKDTLFFRTEFKGGVTNNDSYALSFYHTFNAETGIGYWYKKIGNQF</sequence>
<name>A0A0B7IR55_9FLAO</name>
<proteinExistence type="predicted"/>